<evidence type="ECO:0000256" key="1">
    <source>
        <dbReference type="ARBA" id="ARBA00006534"/>
    </source>
</evidence>
<protein>
    <submittedName>
        <fullName evidence="5">Peptidase</fullName>
    </submittedName>
</protein>
<accession>A0A147EZA5</accession>
<dbReference type="GO" id="GO:0006508">
    <property type="term" value="P:proteolysis"/>
    <property type="evidence" value="ECO:0007669"/>
    <property type="project" value="UniProtKB-KW"/>
</dbReference>
<dbReference type="EMBL" id="LDRT01000027">
    <property type="protein sequence ID" value="KTR95705.1"/>
    <property type="molecule type" value="Genomic_DNA"/>
</dbReference>
<keyword evidence="4" id="KW-0720">Serine protease</keyword>
<dbReference type="PATRIC" id="fig|2033.6.peg.1939"/>
<dbReference type="InterPro" id="IPR005320">
    <property type="entry name" value="Peptidase_S51"/>
</dbReference>
<proteinExistence type="inferred from homology"/>
<keyword evidence="2" id="KW-0645">Protease</keyword>
<dbReference type="Pfam" id="PF03575">
    <property type="entry name" value="Peptidase_S51"/>
    <property type="match status" value="1"/>
</dbReference>
<dbReference type="Gene3D" id="3.40.50.880">
    <property type="match status" value="1"/>
</dbReference>
<comment type="caution">
    <text evidence="5">The sequence shown here is derived from an EMBL/GenBank/DDBJ whole genome shotgun (WGS) entry which is preliminary data.</text>
</comment>
<dbReference type="RefSeq" id="WP_058623053.1">
    <property type="nucleotide sequence ID" value="NZ_LDRT01000027.1"/>
</dbReference>
<evidence type="ECO:0000313" key="6">
    <source>
        <dbReference type="Proteomes" id="UP000075025"/>
    </source>
</evidence>
<dbReference type="PANTHER" id="PTHR20842">
    <property type="entry name" value="PROTEASE S51 ALPHA-ASPARTYL DIPEPTIDASE"/>
    <property type="match status" value="1"/>
</dbReference>
<comment type="similarity">
    <text evidence="1">Belongs to the peptidase S51 family.</text>
</comment>
<keyword evidence="3" id="KW-0378">Hydrolase</keyword>
<evidence type="ECO:0000256" key="2">
    <source>
        <dbReference type="ARBA" id="ARBA00022670"/>
    </source>
</evidence>
<evidence type="ECO:0000256" key="3">
    <source>
        <dbReference type="ARBA" id="ARBA00022801"/>
    </source>
</evidence>
<reference evidence="5 6" key="1">
    <citation type="journal article" date="2016" name="Front. Microbiol.">
        <title>Genomic Resource of Rice Seed Associated Bacteria.</title>
        <authorList>
            <person name="Midha S."/>
            <person name="Bansal K."/>
            <person name="Sharma S."/>
            <person name="Kumar N."/>
            <person name="Patil P.P."/>
            <person name="Chaudhry V."/>
            <person name="Patil P.B."/>
        </authorList>
    </citation>
    <scope>NUCLEOTIDE SEQUENCE [LARGE SCALE GENOMIC DNA]</scope>
    <source>
        <strain evidence="5 6">NS220</strain>
    </source>
</reference>
<dbReference type="SUPFAM" id="SSF52317">
    <property type="entry name" value="Class I glutamine amidotransferase-like"/>
    <property type="match status" value="1"/>
</dbReference>
<dbReference type="PANTHER" id="PTHR20842:SF0">
    <property type="entry name" value="ALPHA-ASPARTYL DIPEPTIDASE"/>
    <property type="match status" value="1"/>
</dbReference>
<gene>
    <name evidence="5" type="ORF">NS220_05065</name>
</gene>
<sequence>MTVPRILATCGGWADASWGDVSFGPLLRFALDLTGVEGRPRIVFVNTAGGDQRGDEGRELGAAMAAGVDAVHLRLFGRTALDLDEVLGAADLVWAGGGSVANLLSVWRTHGLDIALHRAWKRGTLLAGTSAGALCWHEGGPTSGFGEVRTITNGLGFVPGSLGVHFDSQASRRPALRAAVASGALPGGFGLDEGTGVLYEGSRAVDVVTERPGGVVHRIDRDGDGVVEEALPTRAL</sequence>
<name>A0A147EZA5_MICTE</name>
<dbReference type="AlphaFoldDB" id="A0A147EZA5"/>
<dbReference type="GO" id="GO:0008236">
    <property type="term" value="F:serine-type peptidase activity"/>
    <property type="evidence" value="ECO:0007669"/>
    <property type="project" value="UniProtKB-KW"/>
</dbReference>
<evidence type="ECO:0000256" key="4">
    <source>
        <dbReference type="ARBA" id="ARBA00022825"/>
    </source>
</evidence>
<dbReference type="Proteomes" id="UP000075025">
    <property type="component" value="Unassembled WGS sequence"/>
</dbReference>
<dbReference type="InterPro" id="IPR029062">
    <property type="entry name" value="Class_I_gatase-like"/>
</dbReference>
<evidence type="ECO:0000313" key="5">
    <source>
        <dbReference type="EMBL" id="KTR95705.1"/>
    </source>
</evidence>
<organism evidence="5 6">
    <name type="scientific">Microbacterium testaceum</name>
    <name type="common">Aureobacterium testaceum</name>
    <name type="synonym">Brevibacterium testaceum</name>
    <dbReference type="NCBI Taxonomy" id="2033"/>
    <lineage>
        <taxon>Bacteria</taxon>
        <taxon>Bacillati</taxon>
        <taxon>Actinomycetota</taxon>
        <taxon>Actinomycetes</taxon>
        <taxon>Micrococcales</taxon>
        <taxon>Microbacteriaceae</taxon>
        <taxon>Microbacterium</taxon>
    </lineage>
</organism>
<dbReference type="OrthoDB" id="9778515at2"/>